<dbReference type="InterPro" id="IPR001509">
    <property type="entry name" value="Epimerase_deHydtase"/>
</dbReference>
<dbReference type="GO" id="GO:0004029">
    <property type="term" value="F:aldehyde dehydrogenase (NAD+) activity"/>
    <property type="evidence" value="ECO:0007669"/>
    <property type="project" value="TreeGrafter"/>
</dbReference>
<evidence type="ECO:0000313" key="2">
    <source>
        <dbReference type="EMBL" id="GGA63421.1"/>
    </source>
</evidence>
<evidence type="ECO:0000259" key="1">
    <source>
        <dbReference type="Pfam" id="PF01370"/>
    </source>
</evidence>
<dbReference type="PANTHER" id="PTHR48079:SF6">
    <property type="entry name" value="NAD(P)-BINDING DOMAIN-CONTAINING PROTEIN-RELATED"/>
    <property type="match status" value="1"/>
</dbReference>
<accession>A0A916RP80</accession>
<proteinExistence type="predicted"/>
<dbReference type="GO" id="GO:0005737">
    <property type="term" value="C:cytoplasm"/>
    <property type="evidence" value="ECO:0007669"/>
    <property type="project" value="TreeGrafter"/>
</dbReference>
<dbReference type="RefSeq" id="WP_188720584.1">
    <property type="nucleotide sequence ID" value="NZ_BMIF01000004.1"/>
</dbReference>
<feature type="domain" description="NAD-dependent epimerase/dehydratase" evidence="1">
    <location>
        <begin position="3"/>
        <end position="223"/>
    </location>
</feature>
<dbReference type="AlphaFoldDB" id="A0A916RP80"/>
<dbReference type="EMBL" id="BMIF01000004">
    <property type="protein sequence ID" value="GGA63421.1"/>
    <property type="molecule type" value="Genomic_DNA"/>
</dbReference>
<dbReference type="SUPFAM" id="SSF51735">
    <property type="entry name" value="NAD(P)-binding Rossmann-fold domains"/>
    <property type="match status" value="1"/>
</dbReference>
<dbReference type="PANTHER" id="PTHR48079">
    <property type="entry name" value="PROTEIN YEEZ"/>
    <property type="match status" value="1"/>
</dbReference>
<gene>
    <name evidence="2" type="ORF">GCM10011385_16560</name>
</gene>
<dbReference type="Pfam" id="PF01370">
    <property type="entry name" value="Epimerase"/>
    <property type="match status" value="1"/>
</dbReference>
<reference evidence="2" key="1">
    <citation type="journal article" date="2014" name="Int. J. Syst. Evol. Microbiol.">
        <title>Complete genome sequence of Corynebacterium casei LMG S-19264T (=DSM 44701T), isolated from a smear-ripened cheese.</title>
        <authorList>
            <consortium name="US DOE Joint Genome Institute (JGI-PGF)"/>
            <person name="Walter F."/>
            <person name="Albersmeier A."/>
            <person name="Kalinowski J."/>
            <person name="Ruckert C."/>
        </authorList>
    </citation>
    <scope>NUCLEOTIDE SEQUENCE</scope>
    <source>
        <strain evidence="2">CGMCC 1.15320</strain>
    </source>
</reference>
<sequence length="306" mass="33225">MKILIVGGTGMIGAHAALFLKEKGNDVTLAARKPVTGPSPIAGFPVILGDYAEGTFTEADLAPFEAIVFAAGNDIRHLSRDTDENAFWQKMQIEGVPNFVALAKRAGVKRLVQLGSYYHHVMPHLADTNAYVRGRKLADEGARALATPDFNVSTLNPPSIVGAFPGVSAKRYASLVAWGRGERPEIPDYAPAGGTNYMSVRSLCEAIWGALQNAESGKAYLIGDENLTFRDFFQKIFDAVGAGRVLEERDEEHPILPDAFIVPGRGNILAYEPDPEETRRLGYTRNDIDRTIAEVVAMVDQTPPAK</sequence>
<dbReference type="Gene3D" id="3.40.50.720">
    <property type="entry name" value="NAD(P)-binding Rossmann-like Domain"/>
    <property type="match status" value="1"/>
</dbReference>
<keyword evidence="3" id="KW-1185">Reference proteome</keyword>
<reference evidence="2" key="2">
    <citation type="submission" date="2020-09" db="EMBL/GenBank/DDBJ databases">
        <authorList>
            <person name="Sun Q."/>
            <person name="Zhou Y."/>
        </authorList>
    </citation>
    <scope>NUCLEOTIDE SEQUENCE</scope>
    <source>
        <strain evidence="2">CGMCC 1.15320</strain>
    </source>
</reference>
<dbReference type="InterPro" id="IPR051783">
    <property type="entry name" value="NAD(P)-dependent_oxidoreduct"/>
</dbReference>
<protein>
    <recommendedName>
        <fullName evidence="1">NAD-dependent epimerase/dehydratase domain-containing protein</fullName>
    </recommendedName>
</protein>
<dbReference type="Proteomes" id="UP000636264">
    <property type="component" value="Unassembled WGS sequence"/>
</dbReference>
<dbReference type="InterPro" id="IPR036291">
    <property type="entry name" value="NAD(P)-bd_dom_sf"/>
</dbReference>
<organism evidence="2 3">
    <name type="scientific">Nitratireductor aestuarii</name>
    <dbReference type="NCBI Taxonomy" id="1735103"/>
    <lineage>
        <taxon>Bacteria</taxon>
        <taxon>Pseudomonadati</taxon>
        <taxon>Pseudomonadota</taxon>
        <taxon>Alphaproteobacteria</taxon>
        <taxon>Hyphomicrobiales</taxon>
        <taxon>Phyllobacteriaceae</taxon>
        <taxon>Nitratireductor</taxon>
    </lineage>
</organism>
<name>A0A916RP80_9HYPH</name>
<comment type="caution">
    <text evidence="2">The sequence shown here is derived from an EMBL/GenBank/DDBJ whole genome shotgun (WGS) entry which is preliminary data.</text>
</comment>
<evidence type="ECO:0000313" key="3">
    <source>
        <dbReference type="Proteomes" id="UP000636264"/>
    </source>
</evidence>